<dbReference type="SMART" id="SM00347">
    <property type="entry name" value="HTH_MARR"/>
    <property type="match status" value="1"/>
</dbReference>
<dbReference type="GO" id="GO:0003677">
    <property type="term" value="F:DNA binding"/>
    <property type="evidence" value="ECO:0007669"/>
    <property type="project" value="UniProtKB-KW"/>
</dbReference>
<dbReference type="PANTHER" id="PTHR42756">
    <property type="entry name" value="TRANSCRIPTIONAL REGULATOR, MARR"/>
    <property type="match status" value="1"/>
</dbReference>
<dbReference type="GO" id="GO:0003700">
    <property type="term" value="F:DNA-binding transcription factor activity"/>
    <property type="evidence" value="ECO:0007669"/>
    <property type="project" value="InterPro"/>
</dbReference>
<keyword evidence="3" id="KW-0804">Transcription</keyword>
<evidence type="ECO:0000313" key="6">
    <source>
        <dbReference type="Proteomes" id="UP000006094"/>
    </source>
</evidence>
<dbReference type="InterPro" id="IPR000835">
    <property type="entry name" value="HTH_MarR-typ"/>
</dbReference>
<gene>
    <name evidence="5" type="ordered locus">Curi_c18620</name>
</gene>
<dbReference type="PRINTS" id="PR00598">
    <property type="entry name" value="HTHMARR"/>
</dbReference>
<keyword evidence="1" id="KW-0805">Transcription regulation</keyword>
<feature type="domain" description="HTH marR-type" evidence="4">
    <location>
        <begin position="11"/>
        <end position="145"/>
    </location>
</feature>
<dbReference type="Proteomes" id="UP000006094">
    <property type="component" value="Chromosome"/>
</dbReference>
<evidence type="ECO:0000256" key="1">
    <source>
        <dbReference type="ARBA" id="ARBA00023015"/>
    </source>
</evidence>
<accession>K0AYM3</accession>
<dbReference type="EMBL" id="CP003326">
    <property type="protein sequence ID" value="AFS78868.1"/>
    <property type="molecule type" value="Genomic_DNA"/>
</dbReference>
<reference evidence="5 6" key="1">
    <citation type="journal article" date="2012" name="PLoS ONE">
        <title>The purine-utilizing bacterium Clostridium acidurici 9a: a genome-guided metabolic reconsideration.</title>
        <authorList>
            <person name="Hartwich K."/>
            <person name="Poehlein A."/>
            <person name="Daniel R."/>
        </authorList>
    </citation>
    <scope>NUCLEOTIDE SEQUENCE [LARGE SCALE GENOMIC DNA]</scope>
    <source>
        <strain evidence="6">ATCC 7906 / DSM 604 / BCRC 14475 / CIP 104303 / KCTC 5404 / NCIMB 10678 / 9a</strain>
    </source>
</reference>
<evidence type="ECO:0000256" key="3">
    <source>
        <dbReference type="ARBA" id="ARBA00023163"/>
    </source>
</evidence>
<dbReference type="Gene3D" id="1.10.10.10">
    <property type="entry name" value="Winged helix-like DNA-binding domain superfamily/Winged helix DNA-binding domain"/>
    <property type="match status" value="1"/>
</dbReference>
<protein>
    <submittedName>
        <fullName evidence="5">HTH-type transcriptional regulator, MarR family</fullName>
    </submittedName>
</protein>
<keyword evidence="2" id="KW-0238">DNA-binding</keyword>
<dbReference type="SUPFAM" id="SSF46785">
    <property type="entry name" value="Winged helix' DNA-binding domain"/>
    <property type="match status" value="1"/>
</dbReference>
<name>K0AYM3_GOTA9</name>
<dbReference type="PROSITE" id="PS50995">
    <property type="entry name" value="HTH_MARR_2"/>
    <property type="match status" value="1"/>
</dbReference>
<proteinExistence type="predicted"/>
<sequence length="147" mass="17334">MDGYNWVNEITNKTIIELKKTADILEEAHNNFFYKYDISNTKFNALAILYNGPKEGMILSEIGDQMLVTRGNITGLIDRLEKQKFVKRVRDDEDRRKIVVIITEEGKVFIEKVIEDYKKWTGVILQSIEVDEKNEFIRILKKFKMKL</sequence>
<dbReference type="PANTHER" id="PTHR42756:SF1">
    <property type="entry name" value="TRANSCRIPTIONAL REPRESSOR OF EMRAB OPERON"/>
    <property type="match status" value="1"/>
</dbReference>
<dbReference type="PATRIC" id="fig|1128398.3.peg.1915"/>
<dbReference type="Pfam" id="PF01047">
    <property type="entry name" value="MarR"/>
    <property type="match status" value="1"/>
</dbReference>
<evidence type="ECO:0000259" key="4">
    <source>
        <dbReference type="PROSITE" id="PS50995"/>
    </source>
</evidence>
<dbReference type="eggNOG" id="COG1846">
    <property type="taxonomic scope" value="Bacteria"/>
</dbReference>
<organism evidence="5 6">
    <name type="scientific">Gottschalkia acidurici (strain ATCC 7906 / DSM 604 / BCRC 14475 / CIP 104303 / KCTC 5404 / NCIMB 10678 / 9a)</name>
    <name type="common">Clostridium acidurici</name>
    <dbReference type="NCBI Taxonomy" id="1128398"/>
    <lineage>
        <taxon>Bacteria</taxon>
        <taxon>Bacillati</taxon>
        <taxon>Bacillota</taxon>
        <taxon>Tissierellia</taxon>
        <taxon>Tissierellales</taxon>
        <taxon>Gottschalkiaceae</taxon>
        <taxon>Gottschalkia</taxon>
    </lineage>
</organism>
<dbReference type="STRING" id="1128398.Curi_c18620"/>
<evidence type="ECO:0000256" key="2">
    <source>
        <dbReference type="ARBA" id="ARBA00023125"/>
    </source>
</evidence>
<dbReference type="AlphaFoldDB" id="K0AYM3"/>
<keyword evidence="6" id="KW-1185">Reference proteome</keyword>
<dbReference type="InterPro" id="IPR036388">
    <property type="entry name" value="WH-like_DNA-bd_sf"/>
</dbReference>
<dbReference type="HOGENOM" id="CLU_083287_27_2_9"/>
<evidence type="ECO:0000313" key="5">
    <source>
        <dbReference type="EMBL" id="AFS78868.1"/>
    </source>
</evidence>
<dbReference type="KEGG" id="cad:Curi_c18620"/>
<dbReference type="InterPro" id="IPR036390">
    <property type="entry name" value="WH_DNA-bd_sf"/>
</dbReference>